<dbReference type="EC" id="2.4.1.-" evidence="11"/>
<keyword evidence="9 11" id="KW-1133">Transmembrane helix</keyword>
<name>A0A8J2PRL6_9HEXA</name>
<evidence type="ECO:0000256" key="4">
    <source>
        <dbReference type="ARBA" id="ARBA00022502"/>
    </source>
</evidence>
<evidence type="ECO:0000256" key="9">
    <source>
        <dbReference type="ARBA" id="ARBA00022989"/>
    </source>
</evidence>
<evidence type="ECO:0000256" key="5">
    <source>
        <dbReference type="ARBA" id="ARBA00022676"/>
    </source>
</evidence>
<dbReference type="GO" id="GO:0004376">
    <property type="term" value="F:GPI mannosyltransferase activity"/>
    <property type="evidence" value="ECO:0007669"/>
    <property type="project" value="InterPro"/>
</dbReference>
<evidence type="ECO:0000256" key="3">
    <source>
        <dbReference type="ARBA" id="ARBA00008698"/>
    </source>
</evidence>
<evidence type="ECO:0000256" key="1">
    <source>
        <dbReference type="ARBA" id="ARBA00004477"/>
    </source>
</evidence>
<dbReference type="PANTHER" id="PTHR12468">
    <property type="entry name" value="GPI MANNOSYLTRANSFERASE 2"/>
    <property type="match status" value="1"/>
</dbReference>
<gene>
    <name evidence="12" type="ORF">AFUS01_LOCUS40750</name>
</gene>
<proteinExistence type="inferred from homology"/>
<feature type="transmembrane region" description="Helical" evidence="11">
    <location>
        <begin position="23"/>
        <end position="45"/>
    </location>
</feature>
<feature type="transmembrane region" description="Helical" evidence="11">
    <location>
        <begin position="194"/>
        <end position="214"/>
    </location>
</feature>
<keyword evidence="4 11" id="KW-0337">GPI-anchor biosynthesis</keyword>
<dbReference type="UniPathway" id="UPA00196"/>
<comment type="subcellular location">
    <subcellularLocation>
        <location evidence="1 11">Endoplasmic reticulum membrane</location>
        <topology evidence="1 11">Multi-pass membrane protein</topology>
    </subcellularLocation>
</comment>
<keyword evidence="7 11" id="KW-0812">Transmembrane</keyword>
<dbReference type="GO" id="GO:0000009">
    <property type="term" value="F:alpha-1,6-mannosyltransferase activity"/>
    <property type="evidence" value="ECO:0007669"/>
    <property type="project" value="InterPro"/>
</dbReference>
<keyword evidence="13" id="KW-1185">Reference proteome</keyword>
<comment type="function">
    <text evidence="11">Mannosyltransferase involved in glycosylphosphatidylinositol-anchor biosynthesis.</text>
</comment>
<sequence length="384" mass="43903">MPARITGLTDFVMINKPIKFSHIYRVAICSRILVFCLQFFAVNLLPLHGNDGFKFDDEENIADVRSLDGVVKFMFGGFTNWDGQYFLHITKHGYSYLKTIAFFPLYPGLVWAGTKILEVALSEILSFESIAIVTLLALFQRKKFTGIWFASLSAVCRSNGILNFGFCLAFGAHEILGQYKQSTRFEKLQAAVRILWEIVLVTIGLLPFAGFQLFCFQKFCDSEHVFPLPPFCFGTQLPYQYIQSEHWNVGFLRYFEMKQLPNFILAAPVLFTLGKHSLPGLFEFICSIIRRRDFSSLDLASTSLHGSFLTVFCLTSMHVQVSTRLILSSCPYLYVLIGKAIRTEIFEFRLKSKSILSYSLYIYGWFLTYFLVGCLAFPAGYPWT</sequence>
<feature type="transmembrane region" description="Helical" evidence="11">
    <location>
        <begin position="119"/>
        <end position="139"/>
    </location>
</feature>
<dbReference type="GO" id="GO:0006506">
    <property type="term" value="P:GPI anchor biosynthetic process"/>
    <property type="evidence" value="ECO:0007669"/>
    <property type="project" value="UniProtKB-UniPathway"/>
</dbReference>
<evidence type="ECO:0000256" key="10">
    <source>
        <dbReference type="ARBA" id="ARBA00023136"/>
    </source>
</evidence>
<dbReference type="Pfam" id="PF04188">
    <property type="entry name" value="Mannosyl_trans2"/>
    <property type="match status" value="1"/>
</dbReference>
<evidence type="ECO:0000256" key="2">
    <source>
        <dbReference type="ARBA" id="ARBA00004687"/>
    </source>
</evidence>
<comment type="caution">
    <text evidence="12">The sequence shown here is derived from an EMBL/GenBank/DDBJ whole genome shotgun (WGS) entry which is preliminary data.</text>
</comment>
<feature type="transmembrane region" description="Helical" evidence="11">
    <location>
        <begin position="362"/>
        <end position="381"/>
    </location>
</feature>
<comment type="caution">
    <text evidence="11">Lacks conserved residue(s) required for the propagation of feature annotation.</text>
</comment>
<evidence type="ECO:0000256" key="7">
    <source>
        <dbReference type="ARBA" id="ARBA00022692"/>
    </source>
</evidence>
<evidence type="ECO:0000256" key="11">
    <source>
        <dbReference type="RuleBase" id="RU363112"/>
    </source>
</evidence>
<dbReference type="GO" id="GO:0005789">
    <property type="term" value="C:endoplasmic reticulum membrane"/>
    <property type="evidence" value="ECO:0007669"/>
    <property type="project" value="UniProtKB-SubCell"/>
</dbReference>
<dbReference type="EMBL" id="CAJVCH010558374">
    <property type="protein sequence ID" value="CAG7830984.1"/>
    <property type="molecule type" value="Genomic_DNA"/>
</dbReference>
<dbReference type="Proteomes" id="UP000708208">
    <property type="component" value="Unassembled WGS sequence"/>
</dbReference>
<keyword evidence="8 11" id="KW-0256">Endoplasmic reticulum</keyword>
<accession>A0A8J2PRL6</accession>
<dbReference type="PANTHER" id="PTHR12468:SF2">
    <property type="entry name" value="GPI MANNOSYLTRANSFERASE 2"/>
    <property type="match status" value="1"/>
</dbReference>
<keyword evidence="5 11" id="KW-0328">Glycosyltransferase</keyword>
<evidence type="ECO:0000256" key="6">
    <source>
        <dbReference type="ARBA" id="ARBA00022679"/>
    </source>
</evidence>
<dbReference type="OrthoDB" id="10252502at2759"/>
<evidence type="ECO:0000313" key="12">
    <source>
        <dbReference type="EMBL" id="CAG7830984.1"/>
    </source>
</evidence>
<evidence type="ECO:0000313" key="13">
    <source>
        <dbReference type="Proteomes" id="UP000708208"/>
    </source>
</evidence>
<dbReference type="AlphaFoldDB" id="A0A8J2PRL6"/>
<comment type="pathway">
    <text evidence="2 11">Glycolipid biosynthesis; glycosylphosphatidylinositol-anchor biosynthesis.</text>
</comment>
<evidence type="ECO:0000256" key="8">
    <source>
        <dbReference type="ARBA" id="ARBA00022824"/>
    </source>
</evidence>
<reference evidence="12" key="1">
    <citation type="submission" date="2021-06" db="EMBL/GenBank/DDBJ databases">
        <authorList>
            <person name="Hodson N. C."/>
            <person name="Mongue J. A."/>
            <person name="Jaron S. K."/>
        </authorList>
    </citation>
    <scope>NUCLEOTIDE SEQUENCE</scope>
</reference>
<keyword evidence="10 11" id="KW-0472">Membrane</keyword>
<organism evidence="12 13">
    <name type="scientific">Allacma fusca</name>
    <dbReference type="NCBI Taxonomy" id="39272"/>
    <lineage>
        <taxon>Eukaryota</taxon>
        <taxon>Metazoa</taxon>
        <taxon>Ecdysozoa</taxon>
        <taxon>Arthropoda</taxon>
        <taxon>Hexapoda</taxon>
        <taxon>Collembola</taxon>
        <taxon>Symphypleona</taxon>
        <taxon>Sminthuridae</taxon>
        <taxon>Allacma</taxon>
    </lineage>
</organism>
<dbReference type="InterPro" id="IPR007315">
    <property type="entry name" value="PIG-V/Gpi18"/>
</dbReference>
<comment type="similarity">
    <text evidence="3 11">Belongs to the PIGV family.</text>
</comment>
<keyword evidence="6 11" id="KW-0808">Transferase</keyword>
<protein>
    <recommendedName>
        <fullName evidence="11">GPI mannosyltransferase 2</fullName>
        <ecNumber evidence="11">2.4.1.-</ecNumber>
    </recommendedName>
</protein>
<dbReference type="GO" id="GO:0031501">
    <property type="term" value="C:mannosyltransferase complex"/>
    <property type="evidence" value="ECO:0007669"/>
    <property type="project" value="TreeGrafter"/>
</dbReference>